<sequence length="80" mass="9297">MKKFLRVTATLLSAAAILDSLYWLFVGHSYLRVAFLKLTGGNGIPGWLQIAVIAGILLFLSQYDWFFDHFLRDERDRKYK</sequence>
<name>A0A1L3JXB0_LACDL</name>
<evidence type="ECO:0000313" key="3">
    <source>
        <dbReference type="EMBL" id="MCD5563712.1"/>
    </source>
</evidence>
<evidence type="ECO:0000313" key="4">
    <source>
        <dbReference type="Proteomes" id="UP001200334"/>
    </source>
</evidence>
<keyword evidence="1" id="KW-1133">Transmembrane helix</keyword>
<gene>
    <name evidence="2" type="ORF">DQL93_08730</name>
    <name evidence="3" type="ORF">LOB85_06255</name>
</gene>
<feature type="transmembrane region" description="Helical" evidence="1">
    <location>
        <begin position="7"/>
        <end position="26"/>
    </location>
</feature>
<evidence type="ECO:0000256" key="1">
    <source>
        <dbReference type="SAM" id="Phobius"/>
    </source>
</evidence>
<dbReference type="AlphaFoldDB" id="A0A1L3JXB0"/>
<dbReference type="EMBL" id="JAJNUY010000025">
    <property type="protein sequence ID" value="MCD5563712.1"/>
    <property type="molecule type" value="Genomic_DNA"/>
</dbReference>
<dbReference type="Proteomes" id="UP001200334">
    <property type="component" value="Unassembled WGS sequence"/>
</dbReference>
<protein>
    <submittedName>
        <fullName evidence="2">Uncharacterized protein</fullName>
    </submittedName>
</protein>
<dbReference type="EMBL" id="CP031023">
    <property type="protein sequence ID" value="AZA16564.1"/>
    <property type="molecule type" value="Genomic_DNA"/>
</dbReference>
<reference evidence="2" key="1">
    <citation type="submission" date="2018-07" db="EMBL/GenBank/DDBJ databases">
        <authorList>
            <person name="Somerville V."/>
        </authorList>
    </citation>
    <scope>NUCLEOTIDE SEQUENCE</scope>
    <source>
        <strain evidence="2">NWC_2_2</strain>
    </source>
</reference>
<dbReference type="RefSeq" id="WP_016395733.1">
    <property type="nucleotide sequence ID" value="NZ_BJLO01000038.1"/>
</dbReference>
<proteinExistence type="predicted"/>
<accession>A0A1L3JXB0</accession>
<keyword evidence="1" id="KW-0472">Membrane</keyword>
<reference evidence="3 4" key="2">
    <citation type="submission" date="2021-12" db="EMBL/GenBank/DDBJ databases">
        <title>Antimicrobial susceptibility of Lactobacillus delbrueckii subsp. lactis obtained from milk products and other habitats.</title>
        <authorList>
            <person name="Shani N."/>
        </authorList>
    </citation>
    <scope>NUCLEOTIDE SEQUENCE [LARGE SCALE GENOMIC DNA]</scope>
    <source>
        <strain evidence="3 4">FAM 21755</strain>
    </source>
</reference>
<feature type="transmembrane region" description="Helical" evidence="1">
    <location>
        <begin position="46"/>
        <end position="67"/>
    </location>
</feature>
<evidence type="ECO:0000313" key="2">
    <source>
        <dbReference type="EMBL" id="AZA16564.1"/>
    </source>
</evidence>
<organism evidence="2">
    <name type="scientific">Lactobacillus delbrueckii subsp. lactis</name>
    <dbReference type="NCBI Taxonomy" id="29397"/>
    <lineage>
        <taxon>Bacteria</taxon>
        <taxon>Bacillati</taxon>
        <taxon>Bacillota</taxon>
        <taxon>Bacilli</taxon>
        <taxon>Lactobacillales</taxon>
        <taxon>Lactobacillaceae</taxon>
        <taxon>Lactobacillus</taxon>
    </lineage>
</organism>
<keyword evidence="1" id="KW-0812">Transmembrane</keyword>